<evidence type="ECO:0000313" key="2">
    <source>
        <dbReference type="EMBL" id="GBU05748.1"/>
    </source>
</evidence>
<protein>
    <recommendedName>
        <fullName evidence="1">Phosphoadenosine phosphosulphate reductase domain-containing protein</fullName>
    </recommendedName>
</protein>
<dbReference type="EMBL" id="BHEO01000008">
    <property type="protein sequence ID" value="GBU05748.1"/>
    <property type="molecule type" value="Genomic_DNA"/>
</dbReference>
<dbReference type="Gene3D" id="3.40.50.620">
    <property type="entry name" value="HUPs"/>
    <property type="match status" value="1"/>
</dbReference>
<proteinExistence type="predicted"/>
<evidence type="ECO:0000313" key="3">
    <source>
        <dbReference type="Proteomes" id="UP000702954"/>
    </source>
</evidence>
<accession>A0ABQ0QZD4</accession>
<evidence type="ECO:0000259" key="1">
    <source>
        <dbReference type="Pfam" id="PF01507"/>
    </source>
</evidence>
<dbReference type="InterPro" id="IPR014729">
    <property type="entry name" value="Rossmann-like_a/b/a_fold"/>
</dbReference>
<dbReference type="PANTHER" id="PTHR43196:SF2">
    <property type="entry name" value="PHOSPHOADENOSINE PHOSPHOSULFATE REDUCTASE"/>
    <property type="match status" value="1"/>
</dbReference>
<dbReference type="Proteomes" id="UP000702954">
    <property type="component" value="Unassembled WGS sequence"/>
</dbReference>
<comment type="caution">
    <text evidence="2">The sequence shown here is derived from an EMBL/GenBank/DDBJ whole genome shotgun (WGS) entry which is preliminary data.</text>
</comment>
<keyword evidence="3" id="KW-1185">Reference proteome</keyword>
<gene>
    <name evidence="2" type="ORF">FAEUMB_22890</name>
</gene>
<dbReference type="InterPro" id="IPR050128">
    <property type="entry name" value="Sulfate_adenylyltrnsfr_sub2"/>
</dbReference>
<dbReference type="PANTHER" id="PTHR43196">
    <property type="entry name" value="SULFATE ADENYLYLTRANSFERASE SUBUNIT 2"/>
    <property type="match status" value="1"/>
</dbReference>
<name>A0ABQ0QZD4_9FIRM</name>
<sequence length="254" mass="30098">MPFELMHNLTTADAPQTVYYVREQFQKAEQAGISCSINKPYYKGQRITMWSLIPMKMIPPTRTVRYCCEILKESGGTGRFILTGVRWAESRKRRNSRGIYENFVPNGKARAVILNNDNDDTRRLFEACFSRSKHVCNPIIDWSDQDVWEYIRSEKIPMNPLYEMGFYRVGCIGCPMAGKQRYREFQIFPTYERAYRHAFAKMLDLRKKAGRQCDSRIWGNVDAFFRWWMEDPGIPGQYELSFHEDTNEIYYDYL</sequence>
<feature type="domain" description="Phosphoadenosine phosphosulphate reductase" evidence="1">
    <location>
        <begin position="71"/>
        <end position="176"/>
    </location>
</feature>
<organism evidence="2 3">
    <name type="scientific">Faecalimonas umbilicata</name>
    <dbReference type="NCBI Taxonomy" id="1912855"/>
    <lineage>
        <taxon>Bacteria</taxon>
        <taxon>Bacillati</taxon>
        <taxon>Bacillota</taxon>
        <taxon>Clostridia</taxon>
        <taxon>Lachnospirales</taxon>
        <taxon>Lachnospiraceae</taxon>
        <taxon>Faecalimonas</taxon>
    </lineage>
</organism>
<dbReference type="SUPFAM" id="SSF52402">
    <property type="entry name" value="Adenine nucleotide alpha hydrolases-like"/>
    <property type="match status" value="1"/>
</dbReference>
<dbReference type="InterPro" id="IPR002500">
    <property type="entry name" value="PAPS_reduct_dom"/>
</dbReference>
<reference evidence="2 3" key="1">
    <citation type="journal article" date="2018" name="Int. J. Syst. Evol. Microbiol.">
        <title>Draft Genome Sequence of Faecalimonas umbilicata JCM 30896T, an Acetate-Producing Bacterium Isolated from Human Feces.</title>
        <authorList>
            <person name="Sakamoto M."/>
            <person name="Ikeyama N."/>
            <person name="Yuki M."/>
            <person name="Ohkuma M."/>
        </authorList>
    </citation>
    <scope>NUCLEOTIDE SEQUENCE [LARGE SCALE GENOMIC DNA]</scope>
    <source>
        <strain evidence="2 3">EGH7</strain>
    </source>
</reference>
<dbReference type="Pfam" id="PF01507">
    <property type="entry name" value="PAPS_reduct"/>
    <property type="match status" value="1"/>
</dbReference>